<dbReference type="AlphaFoldDB" id="A0A0D7E084"/>
<reference evidence="1 2" key="1">
    <citation type="submission" date="2014-11" db="EMBL/GenBank/DDBJ databases">
        <title>Genomics and ecophysiology of heterotrophic nitrogen fixing bacteria isolated from estuarine surface water.</title>
        <authorList>
            <person name="Bentzon-Tilia M."/>
            <person name="Severin I."/>
            <person name="Hansen L.H."/>
            <person name="Riemann L."/>
        </authorList>
    </citation>
    <scope>NUCLEOTIDE SEQUENCE [LARGE SCALE GENOMIC DNA]</scope>
    <source>
        <strain evidence="1 2">BAL361</strain>
    </source>
</reference>
<comment type="caution">
    <text evidence="1">The sequence shown here is derived from an EMBL/GenBank/DDBJ whole genome shotgun (WGS) entry which is preliminary data.</text>
</comment>
<proteinExistence type="predicted"/>
<dbReference type="EMBL" id="JXXD01000285">
    <property type="protein sequence ID" value="KIZ33082.1"/>
    <property type="molecule type" value="Genomic_DNA"/>
</dbReference>
<organism evidence="1 2">
    <name type="scientific">Stutzerimonas stutzeri</name>
    <name type="common">Pseudomonas stutzeri</name>
    <dbReference type="NCBI Taxonomy" id="316"/>
    <lineage>
        <taxon>Bacteria</taxon>
        <taxon>Pseudomonadati</taxon>
        <taxon>Pseudomonadota</taxon>
        <taxon>Gammaproteobacteria</taxon>
        <taxon>Pseudomonadales</taxon>
        <taxon>Pseudomonadaceae</taxon>
        <taxon>Stutzerimonas</taxon>
    </lineage>
</organism>
<protein>
    <submittedName>
        <fullName evidence="1">Uncharacterized protein</fullName>
    </submittedName>
</protein>
<dbReference type="Proteomes" id="UP000032439">
    <property type="component" value="Unassembled WGS sequence"/>
</dbReference>
<gene>
    <name evidence="1" type="ORF">LO50_21955</name>
</gene>
<sequence length="125" mass="14478">MLAGANNQNLYREYYELIQSSEAKEAYNYLVGWAASLRSHDFFPGSHGVIKDFRFMRGADWDFAFIPNQKWLLFYFRKPCLNSEKFSKTRVLESFPNATENNAGELTIRVSTLEMAVRLAAYIDS</sequence>
<name>A0A0D7E084_STUST</name>
<accession>A0A0D7E084</accession>
<evidence type="ECO:0000313" key="2">
    <source>
        <dbReference type="Proteomes" id="UP000032439"/>
    </source>
</evidence>
<dbReference type="RefSeq" id="WP_044316362.1">
    <property type="nucleotide sequence ID" value="NZ_JBITTV010000062.1"/>
</dbReference>
<evidence type="ECO:0000313" key="1">
    <source>
        <dbReference type="EMBL" id="KIZ33082.1"/>
    </source>
</evidence>
<dbReference type="PATRIC" id="fig|316.110.peg.3011"/>